<dbReference type="Pfam" id="PF13855">
    <property type="entry name" value="LRR_8"/>
    <property type="match status" value="1"/>
</dbReference>
<dbReference type="InterPro" id="IPR001611">
    <property type="entry name" value="Leu-rich_rpt"/>
</dbReference>
<dbReference type="Pfam" id="PF08263">
    <property type="entry name" value="LRRNT_2"/>
    <property type="match status" value="1"/>
</dbReference>
<keyword evidence="4" id="KW-0812">Transmembrane</keyword>
<feature type="domain" description="Leucine-rich repeat-containing N-terminal plant-type" evidence="12">
    <location>
        <begin position="32"/>
        <end position="76"/>
    </location>
</feature>
<evidence type="ECO:0000259" key="12">
    <source>
        <dbReference type="Pfam" id="PF08263"/>
    </source>
</evidence>
<evidence type="ECO:0000256" key="11">
    <source>
        <dbReference type="SAM" id="SignalP"/>
    </source>
</evidence>
<dbReference type="SUPFAM" id="SSF52058">
    <property type="entry name" value="L domain-like"/>
    <property type="match status" value="1"/>
</dbReference>
<feature type="chain" id="PRO_5032848463" evidence="11">
    <location>
        <begin position="24"/>
        <end position="473"/>
    </location>
</feature>
<keyword evidence="9" id="KW-0675">Receptor</keyword>
<protein>
    <submittedName>
        <fullName evidence="13">(rape) hypothetical protein</fullName>
    </submittedName>
</protein>
<dbReference type="Pfam" id="PF00560">
    <property type="entry name" value="LRR_1"/>
    <property type="match status" value="6"/>
</dbReference>
<dbReference type="InterPro" id="IPR032675">
    <property type="entry name" value="LRR_dom_sf"/>
</dbReference>
<dbReference type="Gene3D" id="3.80.10.10">
    <property type="entry name" value="Ribonuclease Inhibitor"/>
    <property type="match status" value="3"/>
</dbReference>
<proteinExistence type="inferred from homology"/>
<feature type="signal peptide" evidence="11">
    <location>
        <begin position="1"/>
        <end position="23"/>
    </location>
</feature>
<evidence type="ECO:0000256" key="3">
    <source>
        <dbReference type="ARBA" id="ARBA00022614"/>
    </source>
</evidence>
<evidence type="ECO:0000313" key="13">
    <source>
        <dbReference type="EMBL" id="CAF2128718.1"/>
    </source>
</evidence>
<sequence length="473" mass="52748">MSLMLTTLSFIFSFISNFGDTYAGPTKQLCRPEQRDVLLEFKNEFEIPNSHDSFPPPMKSWRYNRDCCDWDGITCDPKSGQVIKLDLSYSLHGWFHSNTSLLKLKNLPFLNSLSLSYNNLSGEVLSSIGNLSHLTFLDLSNNLFSGGIPFSIGNLSHLTFLDLSDNDFKGEISSLTENLPHLTTLSLSDNNFDGKIPFSIGKLSLLTTLDLDHNYFDGEIPSSMVKLSHLTSLSFFGNKLFTGILPTNINSLSHLEYFDASVNSFVGTPPSALFAIPSVTEIYLSDNLFSGTLEIGNVSSSSKLDVLHLDNNNLRGPFPRSISKLANLQTLGISNFNIQGPVDFSMFSHIKGLRQLYMSHLNTTTTIDLNAVLSLYLKSISRLVLSGNHVSTTNKSSVANQRLECLQDLDLSDCGITEFPEILRSQQLGMIYLDISNNKIKGQVPAWLWTRILRVCLSLVLKYQQNQLCGNHW</sequence>
<dbReference type="PANTHER" id="PTHR48061">
    <property type="entry name" value="LEUCINE-RICH REPEAT RECEPTOR PROTEIN KINASE EMS1-LIKE-RELATED"/>
    <property type="match status" value="1"/>
</dbReference>
<reference evidence="13" key="1">
    <citation type="submission" date="2021-01" db="EMBL/GenBank/DDBJ databases">
        <authorList>
            <consortium name="Genoscope - CEA"/>
            <person name="William W."/>
        </authorList>
    </citation>
    <scope>NUCLEOTIDE SEQUENCE</scope>
</reference>
<evidence type="ECO:0000256" key="8">
    <source>
        <dbReference type="ARBA" id="ARBA00023136"/>
    </source>
</evidence>
<dbReference type="AlphaFoldDB" id="A0A816W5A5"/>
<dbReference type="InterPro" id="IPR013210">
    <property type="entry name" value="LRR_N_plant-typ"/>
</dbReference>
<keyword evidence="7" id="KW-1133">Transmembrane helix</keyword>
<dbReference type="Proteomes" id="UP001295469">
    <property type="component" value="Chromosome A03"/>
</dbReference>
<evidence type="ECO:0000256" key="10">
    <source>
        <dbReference type="ARBA" id="ARBA00023180"/>
    </source>
</evidence>
<keyword evidence="6" id="KW-0677">Repeat</keyword>
<comment type="subcellular location">
    <subcellularLocation>
        <location evidence="1">Membrane</location>
        <topology evidence="1">Single-pass type I membrane protein</topology>
    </subcellularLocation>
</comment>
<name>A0A816W5A5_BRANA</name>
<evidence type="ECO:0000256" key="2">
    <source>
        <dbReference type="ARBA" id="ARBA00009592"/>
    </source>
</evidence>
<evidence type="ECO:0000256" key="5">
    <source>
        <dbReference type="ARBA" id="ARBA00022729"/>
    </source>
</evidence>
<accession>A0A816W5A5</accession>
<organism evidence="13">
    <name type="scientific">Brassica napus</name>
    <name type="common">Rape</name>
    <dbReference type="NCBI Taxonomy" id="3708"/>
    <lineage>
        <taxon>Eukaryota</taxon>
        <taxon>Viridiplantae</taxon>
        <taxon>Streptophyta</taxon>
        <taxon>Embryophyta</taxon>
        <taxon>Tracheophyta</taxon>
        <taxon>Spermatophyta</taxon>
        <taxon>Magnoliopsida</taxon>
        <taxon>eudicotyledons</taxon>
        <taxon>Gunneridae</taxon>
        <taxon>Pentapetalae</taxon>
        <taxon>rosids</taxon>
        <taxon>malvids</taxon>
        <taxon>Brassicales</taxon>
        <taxon>Brassicaceae</taxon>
        <taxon>Brassiceae</taxon>
        <taxon>Brassica</taxon>
    </lineage>
</organism>
<dbReference type="Pfam" id="PF13516">
    <property type="entry name" value="LRR_6"/>
    <property type="match status" value="1"/>
</dbReference>
<dbReference type="FunFam" id="3.80.10.10:FF:000400">
    <property type="entry name" value="Nuclear pore complex protein NUP107"/>
    <property type="match status" value="1"/>
</dbReference>
<keyword evidence="5 11" id="KW-0732">Signal</keyword>
<evidence type="ECO:0000256" key="6">
    <source>
        <dbReference type="ARBA" id="ARBA00022737"/>
    </source>
</evidence>
<comment type="similarity">
    <text evidence="2">Belongs to the RLP family.</text>
</comment>
<keyword evidence="3" id="KW-0433">Leucine-rich repeat</keyword>
<keyword evidence="10" id="KW-0325">Glycoprotein</keyword>
<dbReference type="InterPro" id="IPR046956">
    <property type="entry name" value="RLP23-like"/>
</dbReference>
<dbReference type="GO" id="GO:0016020">
    <property type="term" value="C:membrane"/>
    <property type="evidence" value="ECO:0007669"/>
    <property type="project" value="UniProtKB-SubCell"/>
</dbReference>
<evidence type="ECO:0000256" key="9">
    <source>
        <dbReference type="ARBA" id="ARBA00023170"/>
    </source>
</evidence>
<evidence type="ECO:0000256" key="7">
    <source>
        <dbReference type="ARBA" id="ARBA00022989"/>
    </source>
</evidence>
<gene>
    <name evidence="13" type="ORF">DARMORV10_A03P44040.1</name>
</gene>
<dbReference type="PANTHER" id="PTHR48061:SF12">
    <property type="entry name" value="DISEASE RESISTANCE LIKE PROTEIN"/>
    <property type="match status" value="1"/>
</dbReference>
<evidence type="ECO:0000256" key="1">
    <source>
        <dbReference type="ARBA" id="ARBA00004479"/>
    </source>
</evidence>
<evidence type="ECO:0000256" key="4">
    <source>
        <dbReference type="ARBA" id="ARBA00022692"/>
    </source>
</evidence>
<dbReference type="EMBL" id="HG994357">
    <property type="protein sequence ID" value="CAF2128718.1"/>
    <property type="molecule type" value="Genomic_DNA"/>
</dbReference>
<keyword evidence="8" id="KW-0472">Membrane</keyword>
<dbReference type="FunFam" id="3.80.10.10:FF:000041">
    <property type="entry name" value="LRR receptor-like serine/threonine-protein kinase ERECTA"/>
    <property type="match status" value="1"/>
</dbReference>